<dbReference type="eggNOG" id="COG3209">
    <property type="taxonomic scope" value="Bacteria"/>
</dbReference>
<dbReference type="RefSeq" id="WP_026817179.1">
    <property type="nucleotide sequence ID" value="NZ_AUFF01000006.1"/>
</dbReference>
<dbReference type="PANTHER" id="PTHR32305">
    <property type="match status" value="1"/>
</dbReference>
<dbReference type="InterPro" id="IPR022385">
    <property type="entry name" value="Rhs_assc_core"/>
</dbReference>
<dbReference type="OrthoDB" id="6904246at2"/>
<evidence type="ECO:0000259" key="2">
    <source>
        <dbReference type="Pfam" id="PF25023"/>
    </source>
</evidence>
<feature type="domain" description="Teneurin-like YD-shell" evidence="2">
    <location>
        <begin position="94"/>
        <end position="423"/>
    </location>
</feature>
<dbReference type="Gene3D" id="2.180.10.10">
    <property type="entry name" value="RHS repeat-associated core"/>
    <property type="match status" value="1"/>
</dbReference>
<dbReference type="InterPro" id="IPR056823">
    <property type="entry name" value="TEN-like_YD-shell"/>
</dbReference>
<accession>A0A091C1X6</accession>
<evidence type="ECO:0000313" key="4">
    <source>
        <dbReference type="Proteomes" id="UP000029391"/>
    </source>
</evidence>
<organism evidence="3 4">
    <name type="scientific">Arenimonas composti TR7-09 = DSM 18010</name>
    <dbReference type="NCBI Taxonomy" id="1121013"/>
    <lineage>
        <taxon>Bacteria</taxon>
        <taxon>Pseudomonadati</taxon>
        <taxon>Pseudomonadota</taxon>
        <taxon>Gammaproteobacteria</taxon>
        <taxon>Lysobacterales</taxon>
        <taxon>Lysobacteraceae</taxon>
        <taxon>Arenimonas</taxon>
    </lineage>
</organism>
<dbReference type="PANTHER" id="PTHR32305:SF15">
    <property type="entry name" value="PROTEIN RHSA-RELATED"/>
    <property type="match status" value="1"/>
</dbReference>
<dbReference type="STRING" id="1121013.GCA_000426365_02202"/>
<evidence type="ECO:0000256" key="1">
    <source>
        <dbReference type="ARBA" id="ARBA00022737"/>
    </source>
</evidence>
<gene>
    <name evidence="3" type="ORF">P873_05655</name>
</gene>
<dbReference type="NCBIfam" id="TIGR03696">
    <property type="entry name" value="Rhs_assc_core"/>
    <property type="match status" value="1"/>
</dbReference>
<proteinExistence type="predicted"/>
<comment type="caution">
    <text evidence="3">The sequence shown here is derived from an EMBL/GenBank/DDBJ whole genome shotgun (WGS) entry which is preliminary data.</text>
</comment>
<name>A0A091C1X6_9GAMM</name>
<dbReference type="EMBL" id="AWXU01000017">
    <property type="protein sequence ID" value="KFN50645.1"/>
    <property type="molecule type" value="Genomic_DNA"/>
</dbReference>
<protein>
    <recommendedName>
        <fullName evidence="2">Teneurin-like YD-shell domain-containing protein</fullName>
    </recommendedName>
</protein>
<keyword evidence="4" id="KW-1185">Reference proteome</keyword>
<evidence type="ECO:0000313" key="3">
    <source>
        <dbReference type="EMBL" id="KFN50645.1"/>
    </source>
</evidence>
<dbReference type="Pfam" id="PF25023">
    <property type="entry name" value="TEN_YD-shell"/>
    <property type="match status" value="1"/>
</dbReference>
<dbReference type="AlphaFoldDB" id="A0A091C1X6"/>
<dbReference type="InterPro" id="IPR050708">
    <property type="entry name" value="T6SS_VgrG/RHS"/>
</dbReference>
<keyword evidence="1" id="KW-0677">Repeat</keyword>
<reference evidence="3 4" key="1">
    <citation type="submission" date="2013-09" db="EMBL/GenBank/DDBJ databases">
        <title>Genome sequencing of Arenimonas composti.</title>
        <authorList>
            <person name="Chen F."/>
            <person name="Wang G."/>
        </authorList>
    </citation>
    <scope>NUCLEOTIDE SEQUENCE [LARGE SCALE GENOMIC DNA]</scope>
    <source>
        <strain evidence="3 4">TR7-09</strain>
    </source>
</reference>
<sequence>MAETTYHDDGKVATITAGYAVTSYAYNRRGLLVSERLQYDGLDWATHYAYTPGGDLDSILYRDGHLITYAPNALGQPTQAGAYVGGVSYYPNGAVQQFTYGNGIVHSMIQNARQLPERSRDALGGTAILDESYDYDFNGNVVAISDGLPGAPGDRVFAYDALDRLIGVTAGPAPGGNATFAFDPLDNLRVADQGGRQFRYHYDPATNRLAALKTPGGATLYTFGFDARGNQTTKTPAGQPAETFTFDRANRLTATSGGAASYFYDGLGRRVKGGGSGAAQWFYYSLAGQQLYSRDVAAGGSQRSYIYFAGSLVARRTQANSGGAVTVTYLHTDALGTPVRESDISGVATPREWLTVWGEPVDGSYQNGPGFTGHQNDSVTRLSYMQQRYYDPLTGRFLSNDPVSSSSEGANFNRYWYADNDPMKNIDRDGRHACMARVLCASMVVVHMATTARLAKPGSTQAQRDMVPIVSDGHSTPLAATLQAAADTKATKEIESREPNVGIIRTNARGTPETYGYTRPIWTEKNARSLDMRAYSNALIAVYGSRVHGLWHAHWDNNWRFSPPDIMNRGHWRYYLRNMGGETRHLDDEVQRRELRRAGFRNIDDYRIRNAGMDGICIDSCIER</sequence>
<dbReference type="Proteomes" id="UP000029391">
    <property type="component" value="Unassembled WGS sequence"/>
</dbReference>